<dbReference type="Pfam" id="PF13087">
    <property type="entry name" value="AAA_12"/>
    <property type="match status" value="1"/>
</dbReference>
<dbReference type="GO" id="GO:0032574">
    <property type="term" value="F:5'-3' RNA helicase activity"/>
    <property type="evidence" value="ECO:0007669"/>
    <property type="project" value="InterPro"/>
</dbReference>
<evidence type="ECO:0008006" key="7">
    <source>
        <dbReference type="Google" id="ProtNLM"/>
    </source>
</evidence>
<reference evidence="5" key="1">
    <citation type="submission" date="2020-04" db="EMBL/GenBank/DDBJ databases">
        <title>Analysis of mating type loci in Filobasidium floriforme.</title>
        <authorList>
            <person name="Nowrousian M."/>
        </authorList>
    </citation>
    <scope>NUCLEOTIDE SEQUENCE</scope>
    <source>
        <strain evidence="5">CBS 6242</strain>
    </source>
</reference>
<dbReference type="GO" id="GO:0003723">
    <property type="term" value="F:RNA binding"/>
    <property type="evidence" value="ECO:0007669"/>
    <property type="project" value="InterPro"/>
</dbReference>
<dbReference type="InterPro" id="IPR027417">
    <property type="entry name" value="P-loop_NTPase"/>
</dbReference>
<feature type="domain" description="DNA2/NAM7 helicase-like C-terminal" evidence="4">
    <location>
        <begin position="601"/>
        <end position="809"/>
    </location>
</feature>
<evidence type="ECO:0000259" key="3">
    <source>
        <dbReference type="Pfam" id="PF13086"/>
    </source>
</evidence>
<dbReference type="EMBL" id="JABELV010000001">
    <property type="protein sequence ID" value="KAG7580052.1"/>
    <property type="molecule type" value="Genomic_DNA"/>
</dbReference>
<feature type="domain" description="DNA2/NAM7 helicase helicase" evidence="3">
    <location>
        <begin position="522"/>
        <end position="593"/>
    </location>
</feature>
<dbReference type="GO" id="GO:0005829">
    <property type="term" value="C:cytosol"/>
    <property type="evidence" value="ECO:0007669"/>
    <property type="project" value="TreeGrafter"/>
</dbReference>
<dbReference type="PANTHER" id="PTHR10887">
    <property type="entry name" value="DNA2/NAM7 HELICASE FAMILY"/>
    <property type="match status" value="1"/>
</dbReference>
<gene>
    <name evidence="5" type="ORF">FFLO_00023</name>
</gene>
<dbReference type="InterPro" id="IPR041677">
    <property type="entry name" value="DNA2/NAM7_AAA_11"/>
</dbReference>
<proteinExistence type="predicted"/>
<evidence type="ECO:0000259" key="4">
    <source>
        <dbReference type="Pfam" id="PF13087"/>
    </source>
</evidence>
<dbReference type="InterPro" id="IPR026122">
    <property type="entry name" value="MOV-10/SDE3_DEXXQ/H-box"/>
</dbReference>
<sequence>MTIEEDLLQLLKSIDEAVLENDASKASPTTTMKTLSGSGNGLASASQGLPKMKQNEGAIGTGGSHSVHPERNVLDKFATAYVPNWLHTIPPALYDVPLPPLPLAVDPGQAAEVFPLPLLRDVYPPACGLFGLNVTASPAIDSNVPSLRDDAASYLDHFTALLAMEQEELRQAAGRQVIYGVPITRQSVTSSGPQSNPVMWQIRIPGTREDSPRLFIDDRLRIRGLYRPLQTATEAAVQARITGTIKREGLVFFECPSLSEMDTHLRHHPSGGSPEYTTAFPALQPALQQRNHAPRGGPEYMVEFYPSTDALISMHSALRRVASCLVTQTDSAFRTPTTKWLFPRIEDIKETMSRTDFELKPFARRNDVQSLSQPSLNEQQKLAIKRIVGSHRTVPYLIAGPPGTGKTKTMVELVLQILMHHEDAHILLTAPSNPAADTLALRLAPFLDNKSLLRLQSSTRTFAETPNEVLTYSCIKNNSFVVPAWAELLRYRVVVVDCLDAELLTIAKATNAEMLRLEHQTLRAIGRKKAKIALQVHWTHLLVDEAGQASEPELLIPLAAVMIGPEEADMLQGREPQVVICGDIKQLPAIVTSSRARGHGLDVSLMERLQEHTIYNLKANVQTESVNIIRLVNNYRSHPGILLLPSTIFYDDSLEPVAKVTLSQWSDLPNKRLPMLIKGIEANEDWIDEGASFFNMSEIAEVVRTVKSLATGRADGYRQSEIGVITPWREQVWRIRLKLREAGYHDINVGNVEAYQGAEYRCVILSCVRSRDRFLQSDQDNGMGLINEPKRFNVAITRAKELMVIIGNMNCHKADSHWAALLQIASRHQFYIGPQLKDFEVTGEYISRLESRIYPEMMDGPNDESMQGLLISGSVAREALMED</sequence>
<protein>
    <recommendedName>
        <fullName evidence="7">RNA helicase</fullName>
    </recommendedName>
</protein>
<feature type="compositionally biased region" description="Polar residues" evidence="2">
    <location>
        <begin position="24"/>
        <end position="34"/>
    </location>
</feature>
<evidence type="ECO:0000313" key="5">
    <source>
        <dbReference type="EMBL" id="KAG7580052.1"/>
    </source>
</evidence>
<dbReference type="InterPro" id="IPR047187">
    <property type="entry name" value="SF1_C_Upf1"/>
</dbReference>
<feature type="domain" description="DNA2/NAM7 helicase helicase" evidence="3">
    <location>
        <begin position="376"/>
        <end position="462"/>
    </location>
</feature>
<name>A0A8K0JSL0_9TREE</name>
<dbReference type="InterPro" id="IPR041679">
    <property type="entry name" value="DNA2/NAM7-like_C"/>
</dbReference>
<dbReference type="SUPFAM" id="SSF52540">
    <property type="entry name" value="P-loop containing nucleoside triphosphate hydrolases"/>
    <property type="match status" value="1"/>
</dbReference>
<dbReference type="Pfam" id="PF13086">
    <property type="entry name" value="AAA_11"/>
    <property type="match status" value="2"/>
</dbReference>
<dbReference type="GO" id="GO:0035194">
    <property type="term" value="P:regulatory ncRNA-mediated post-transcriptional gene silencing"/>
    <property type="evidence" value="ECO:0007669"/>
    <property type="project" value="TreeGrafter"/>
</dbReference>
<accession>A0A8K0JSL0</accession>
<evidence type="ECO:0000313" key="6">
    <source>
        <dbReference type="Proteomes" id="UP000812966"/>
    </source>
</evidence>
<keyword evidence="1" id="KW-0943">RNA-mediated gene silencing</keyword>
<comment type="caution">
    <text evidence="5">The sequence shown here is derived from an EMBL/GenBank/DDBJ whole genome shotgun (WGS) entry which is preliminary data.</text>
</comment>
<dbReference type="Gene3D" id="3.40.50.300">
    <property type="entry name" value="P-loop containing nucleotide triphosphate hydrolases"/>
    <property type="match status" value="2"/>
</dbReference>
<dbReference type="InterPro" id="IPR045055">
    <property type="entry name" value="DNA2/NAM7-like"/>
</dbReference>
<dbReference type="PANTHER" id="PTHR10887:SF322">
    <property type="entry name" value="HELICASE MOV-10"/>
    <property type="match status" value="1"/>
</dbReference>
<keyword evidence="6" id="KW-1185">Reference proteome</keyword>
<feature type="region of interest" description="Disordered" evidence="2">
    <location>
        <begin position="22"/>
        <end position="42"/>
    </location>
</feature>
<dbReference type="CDD" id="cd18808">
    <property type="entry name" value="SF1_C_Upf1"/>
    <property type="match status" value="1"/>
</dbReference>
<dbReference type="AlphaFoldDB" id="A0A8K0JSL0"/>
<evidence type="ECO:0000256" key="2">
    <source>
        <dbReference type="SAM" id="MobiDB-lite"/>
    </source>
</evidence>
<dbReference type="CDD" id="cd18038">
    <property type="entry name" value="DEXXQc_Helz-like"/>
    <property type="match status" value="1"/>
</dbReference>
<dbReference type="Proteomes" id="UP000812966">
    <property type="component" value="Unassembled WGS sequence"/>
</dbReference>
<organism evidence="5 6">
    <name type="scientific">Filobasidium floriforme</name>
    <dbReference type="NCBI Taxonomy" id="5210"/>
    <lineage>
        <taxon>Eukaryota</taxon>
        <taxon>Fungi</taxon>
        <taxon>Dikarya</taxon>
        <taxon>Basidiomycota</taxon>
        <taxon>Agaricomycotina</taxon>
        <taxon>Tremellomycetes</taxon>
        <taxon>Filobasidiales</taxon>
        <taxon>Filobasidiaceae</taxon>
        <taxon>Filobasidium</taxon>
    </lineage>
</organism>
<evidence type="ECO:0000256" key="1">
    <source>
        <dbReference type="ARBA" id="ARBA00023158"/>
    </source>
</evidence>